<dbReference type="PANTHER" id="PTHR43884:SF20">
    <property type="entry name" value="ACYL-COA DEHYDROGENASE FADE28"/>
    <property type="match status" value="1"/>
</dbReference>
<evidence type="ECO:0000256" key="3">
    <source>
        <dbReference type="ARBA" id="ARBA00022630"/>
    </source>
</evidence>
<dbReference type="RefSeq" id="WP_132878381.1">
    <property type="nucleotide sequence ID" value="NZ_SLXQ01000008.1"/>
</dbReference>
<evidence type="ECO:0000256" key="5">
    <source>
        <dbReference type="ARBA" id="ARBA00023002"/>
    </source>
</evidence>
<dbReference type="InterPro" id="IPR013786">
    <property type="entry name" value="AcylCoA_DH/ox_N"/>
</dbReference>
<evidence type="ECO:0000259" key="7">
    <source>
        <dbReference type="Pfam" id="PF02771"/>
    </source>
</evidence>
<dbReference type="Gene3D" id="2.40.110.10">
    <property type="entry name" value="Butyryl-CoA Dehydrogenase, subunit A, domain 2"/>
    <property type="match status" value="1"/>
</dbReference>
<dbReference type="Gene3D" id="1.20.140.10">
    <property type="entry name" value="Butyryl-CoA Dehydrogenase, subunit A, domain 3"/>
    <property type="match status" value="1"/>
</dbReference>
<dbReference type="GO" id="GO:0050660">
    <property type="term" value="F:flavin adenine dinucleotide binding"/>
    <property type="evidence" value="ECO:0007669"/>
    <property type="project" value="InterPro"/>
</dbReference>
<dbReference type="Pfam" id="PF02771">
    <property type="entry name" value="Acyl-CoA_dh_N"/>
    <property type="match status" value="1"/>
</dbReference>
<keyword evidence="4" id="KW-0274">FAD</keyword>
<evidence type="ECO:0000313" key="8">
    <source>
        <dbReference type="EMBL" id="TCP50072.1"/>
    </source>
</evidence>
<dbReference type="AlphaFoldDB" id="A0A4R2QKU1"/>
<evidence type="ECO:0000259" key="6">
    <source>
        <dbReference type="Pfam" id="PF00441"/>
    </source>
</evidence>
<dbReference type="InterPro" id="IPR046373">
    <property type="entry name" value="Acyl-CoA_Oxase/DH_mid-dom_sf"/>
</dbReference>
<keyword evidence="5" id="KW-0560">Oxidoreductase</keyword>
<dbReference type="EMBL" id="SLXQ01000008">
    <property type="protein sequence ID" value="TCP50072.1"/>
    <property type="molecule type" value="Genomic_DNA"/>
</dbReference>
<protein>
    <submittedName>
        <fullName evidence="8">Alkylation response protein AidB-like acyl-CoA dehydrogenase</fullName>
    </submittedName>
</protein>
<sequence length="374" mass="39522">MRLILDDEQQQLSATVHKVLADHAPATRVREVMTSDVGEDTDLWRRLSSELGVAGLVVPERFGGSGAGHVERCVVAEELGAALTPVPFFASAVLAVDTLLGLGDDEACAEFLPTVVSGESVAAVAMATADGMWGAKPLPVQAESTGDGWQLTGTAPYVLSGMLADVLLVYARTPDGTGVFAVRPDASGMTRVAARTLDPTRRIARLDFAAAPARRLGTGDAGELRRSVGELAAIALAAEQVGGMRRVLDMTVDYAKVRVQFGRAIGSYQAVKHTCADMYSDTEQAISALRYAAWAADHDRDALPGAAALAQLYIGPSYFRAAANAVQLHGGIGYTWEHDAHLYYKRAKSSELLFGGARQARERLAGLLDLPGGS</sequence>
<evidence type="ECO:0000256" key="1">
    <source>
        <dbReference type="ARBA" id="ARBA00001974"/>
    </source>
</evidence>
<organism evidence="8 9">
    <name type="scientific">Tamaricihabitans halophyticus</name>
    <dbReference type="NCBI Taxonomy" id="1262583"/>
    <lineage>
        <taxon>Bacteria</taxon>
        <taxon>Bacillati</taxon>
        <taxon>Actinomycetota</taxon>
        <taxon>Actinomycetes</taxon>
        <taxon>Pseudonocardiales</taxon>
        <taxon>Pseudonocardiaceae</taxon>
        <taxon>Tamaricihabitans</taxon>
    </lineage>
</organism>
<dbReference type="Pfam" id="PF00441">
    <property type="entry name" value="Acyl-CoA_dh_1"/>
    <property type="match status" value="1"/>
</dbReference>
<evidence type="ECO:0000313" key="9">
    <source>
        <dbReference type="Proteomes" id="UP000294911"/>
    </source>
</evidence>
<dbReference type="SUPFAM" id="SSF56645">
    <property type="entry name" value="Acyl-CoA dehydrogenase NM domain-like"/>
    <property type="match status" value="1"/>
</dbReference>
<reference evidence="8 9" key="1">
    <citation type="submission" date="2019-03" db="EMBL/GenBank/DDBJ databases">
        <title>Genomic Encyclopedia of Type Strains, Phase IV (KMG-IV): sequencing the most valuable type-strain genomes for metagenomic binning, comparative biology and taxonomic classification.</title>
        <authorList>
            <person name="Goeker M."/>
        </authorList>
    </citation>
    <scope>NUCLEOTIDE SEQUENCE [LARGE SCALE GENOMIC DNA]</scope>
    <source>
        <strain evidence="8 9">DSM 45765</strain>
    </source>
</reference>
<dbReference type="Gene3D" id="1.10.540.10">
    <property type="entry name" value="Acyl-CoA dehydrogenase/oxidase, N-terminal domain"/>
    <property type="match status" value="1"/>
</dbReference>
<keyword evidence="3" id="KW-0285">Flavoprotein</keyword>
<comment type="similarity">
    <text evidence="2">Belongs to the acyl-CoA dehydrogenase family.</text>
</comment>
<comment type="caution">
    <text evidence="8">The sequence shown here is derived from an EMBL/GenBank/DDBJ whole genome shotgun (WGS) entry which is preliminary data.</text>
</comment>
<dbReference type="InterPro" id="IPR009100">
    <property type="entry name" value="AcylCoA_DH/oxidase_NM_dom_sf"/>
</dbReference>
<accession>A0A4R2QKU1</accession>
<evidence type="ECO:0000256" key="4">
    <source>
        <dbReference type="ARBA" id="ARBA00022827"/>
    </source>
</evidence>
<name>A0A4R2QKU1_9PSEU</name>
<gene>
    <name evidence="8" type="ORF">EV191_108161</name>
</gene>
<dbReference type="InterPro" id="IPR009075">
    <property type="entry name" value="AcylCo_DH/oxidase_C"/>
</dbReference>
<dbReference type="OrthoDB" id="8677713at2"/>
<dbReference type="InterPro" id="IPR037069">
    <property type="entry name" value="AcylCoA_DH/ox_N_sf"/>
</dbReference>
<dbReference type="SUPFAM" id="SSF47203">
    <property type="entry name" value="Acyl-CoA dehydrogenase C-terminal domain-like"/>
    <property type="match status" value="1"/>
</dbReference>
<dbReference type="Proteomes" id="UP000294911">
    <property type="component" value="Unassembled WGS sequence"/>
</dbReference>
<dbReference type="InterPro" id="IPR036250">
    <property type="entry name" value="AcylCo_DH-like_C"/>
</dbReference>
<comment type="cofactor">
    <cofactor evidence="1">
        <name>FAD</name>
        <dbReference type="ChEBI" id="CHEBI:57692"/>
    </cofactor>
</comment>
<feature type="domain" description="Acyl-CoA dehydrogenase/oxidase C-terminal" evidence="6">
    <location>
        <begin position="234"/>
        <end position="355"/>
    </location>
</feature>
<feature type="domain" description="Acyl-CoA dehydrogenase/oxidase N-terminal" evidence="7">
    <location>
        <begin position="7"/>
        <end position="119"/>
    </location>
</feature>
<proteinExistence type="inferred from homology"/>
<dbReference type="GO" id="GO:0003995">
    <property type="term" value="F:acyl-CoA dehydrogenase activity"/>
    <property type="evidence" value="ECO:0007669"/>
    <property type="project" value="TreeGrafter"/>
</dbReference>
<dbReference type="PANTHER" id="PTHR43884">
    <property type="entry name" value="ACYL-COA DEHYDROGENASE"/>
    <property type="match status" value="1"/>
</dbReference>
<evidence type="ECO:0000256" key="2">
    <source>
        <dbReference type="ARBA" id="ARBA00009347"/>
    </source>
</evidence>
<keyword evidence="9" id="KW-1185">Reference proteome</keyword>